<dbReference type="InterPro" id="IPR000938">
    <property type="entry name" value="CAP-Gly_domain"/>
</dbReference>
<dbReference type="Proteomes" id="UP000887578">
    <property type="component" value="Unplaced"/>
</dbReference>
<dbReference type="SUPFAM" id="SSF74924">
    <property type="entry name" value="Cap-Gly domain"/>
    <property type="match status" value="1"/>
</dbReference>
<dbReference type="AlphaFoldDB" id="A0A914Q7K4"/>
<protein>
    <submittedName>
        <fullName evidence="4">CAP-Gly domain-containing protein</fullName>
    </submittedName>
</protein>
<feature type="coiled-coil region" evidence="1">
    <location>
        <begin position="141"/>
        <end position="213"/>
    </location>
</feature>
<proteinExistence type="predicted"/>
<dbReference type="Gene3D" id="2.30.30.190">
    <property type="entry name" value="CAP Gly-rich-like domain"/>
    <property type="match status" value="1"/>
</dbReference>
<accession>A0A914Q7K4</accession>
<evidence type="ECO:0000256" key="1">
    <source>
        <dbReference type="SAM" id="Coils"/>
    </source>
</evidence>
<reference evidence="4" key="1">
    <citation type="submission" date="2022-11" db="UniProtKB">
        <authorList>
            <consortium name="WormBaseParasite"/>
        </authorList>
    </citation>
    <scope>IDENTIFICATION</scope>
</reference>
<evidence type="ECO:0000313" key="3">
    <source>
        <dbReference type="Proteomes" id="UP000887578"/>
    </source>
</evidence>
<feature type="domain" description="CAP-Gly" evidence="2">
    <location>
        <begin position="30"/>
        <end position="72"/>
    </location>
</feature>
<name>A0A914Q7K4_9BILA</name>
<organism evidence="3 4">
    <name type="scientific">Panagrolaimus davidi</name>
    <dbReference type="NCBI Taxonomy" id="227884"/>
    <lineage>
        <taxon>Eukaryota</taxon>
        <taxon>Metazoa</taxon>
        <taxon>Ecdysozoa</taxon>
        <taxon>Nematoda</taxon>
        <taxon>Chromadorea</taxon>
        <taxon>Rhabditida</taxon>
        <taxon>Tylenchina</taxon>
        <taxon>Panagrolaimomorpha</taxon>
        <taxon>Panagrolaimoidea</taxon>
        <taxon>Panagrolaimidae</taxon>
        <taxon>Panagrolaimus</taxon>
    </lineage>
</organism>
<evidence type="ECO:0000313" key="4">
    <source>
        <dbReference type="WBParaSite" id="PDA_v2.g23124.t1"/>
    </source>
</evidence>
<keyword evidence="1" id="KW-0175">Coiled coil</keyword>
<dbReference type="SMART" id="SM01052">
    <property type="entry name" value="CAP_GLY"/>
    <property type="match status" value="1"/>
</dbReference>
<dbReference type="PROSITE" id="PS50245">
    <property type="entry name" value="CAP_GLY_2"/>
    <property type="match status" value="1"/>
</dbReference>
<dbReference type="PROSITE" id="PS00845">
    <property type="entry name" value="CAP_GLY_1"/>
    <property type="match status" value="1"/>
</dbReference>
<evidence type="ECO:0000259" key="2">
    <source>
        <dbReference type="PROSITE" id="PS50245"/>
    </source>
</evidence>
<dbReference type="PANTHER" id="PTHR18916">
    <property type="entry name" value="DYNACTIN 1-RELATED MICROTUBULE-BINDING"/>
    <property type="match status" value="1"/>
</dbReference>
<dbReference type="InterPro" id="IPR036859">
    <property type="entry name" value="CAP-Gly_dom_sf"/>
</dbReference>
<dbReference type="Pfam" id="PF01302">
    <property type="entry name" value="CAP_GLY"/>
    <property type="match status" value="1"/>
</dbReference>
<dbReference type="WBParaSite" id="PDA_v2.g23124.t1">
    <property type="protein sequence ID" value="PDA_v2.g23124.t1"/>
    <property type="gene ID" value="PDA_v2.g23124"/>
</dbReference>
<keyword evidence="3" id="KW-1185">Reference proteome</keyword>
<sequence>MASLKHNYKVGDYVLSKKGKGTVRYLGPIEAANDATKIFVGLELDEPNGKNNGTTQGKKYFECAENYGIFVPVETLTILPKMLTKPPNTPVRSNRASELRQELGSTIGSEITGITGMSKMSTINNMPAVRQAQKVNTKTYQNDLQANLKKVLDQLEAEQDKNITLQARVQELERSTGGGDDAEFEKQELIVKVESLEEVKKTLEAKLHEANVSLERNTSMLASQNDEWTRA</sequence>